<dbReference type="AlphaFoldDB" id="A0A0C3GDM7"/>
<proteinExistence type="predicted"/>
<accession>A0A0C3GDM7</accession>
<protein>
    <submittedName>
        <fullName evidence="1">Uncharacterized protein</fullName>
    </submittedName>
</protein>
<dbReference type="HOGENOM" id="CLU_2050487_0_0_1"/>
<dbReference type="InParanoid" id="A0A0C3GDM7"/>
<dbReference type="Proteomes" id="UP000054166">
    <property type="component" value="Unassembled WGS sequence"/>
</dbReference>
<evidence type="ECO:0000313" key="1">
    <source>
        <dbReference type="EMBL" id="KIM88741.1"/>
    </source>
</evidence>
<reference evidence="1 2" key="1">
    <citation type="submission" date="2014-04" db="EMBL/GenBank/DDBJ databases">
        <authorList>
            <consortium name="DOE Joint Genome Institute"/>
            <person name="Kuo A."/>
            <person name="Tarkka M."/>
            <person name="Buscot F."/>
            <person name="Kohler A."/>
            <person name="Nagy L.G."/>
            <person name="Floudas D."/>
            <person name="Copeland A."/>
            <person name="Barry K.W."/>
            <person name="Cichocki N."/>
            <person name="Veneault-Fourrey C."/>
            <person name="LaButti K."/>
            <person name="Lindquist E.A."/>
            <person name="Lipzen A."/>
            <person name="Lundell T."/>
            <person name="Morin E."/>
            <person name="Murat C."/>
            <person name="Sun H."/>
            <person name="Tunlid A."/>
            <person name="Henrissat B."/>
            <person name="Grigoriev I.V."/>
            <person name="Hibbett D.S."/>
            <person name="Martin F."/>
            <person name="Nordberg H.P."/>
            <person name="Cantor M.N."/>
            <person name="Hua S.X."/>
        </authorList>
    </citation>
    <scope>NUCLEOTIDE SEQUENCE [LARGE SCALE GENOMIC DNA]</scope>
    <source>
        <strain evidence="1 2">F 1598</strain>
    </source>
</reference>
<reference evidence="2" key="2">
    <citation type="submission" date="2015-01" db="EMBL/GenBank/DDBJ databases">
        <title>Evolutionary Origins and Diversification of the Mycorrhizal Mutualists.</title>
        <authorList>
            <consortium name="DOE Joint Genome Institute"/>
            <consortium name="Mycorrhizal Genomics Consortium"/>
            <person name="Kohler A."/>
            <person name="Kuo A."/>
            <person name="Nagy L.G."/>
            <person name="Floudas D."/>
            <person name="Copeland A."/>
            <person name="Barry K.W."/>
            <person name="Cichocki N."/>
            <person name="Veneault-Fourrey C."/>
            <person name="LaButti K."/>
            <person name="Lindquist E.A."/>
            <person name="Lipzen A."/>
            <person name="Lundell T."/>
            <person name="Morin E."/>
            <person name="Murat C."/>
            <person name="Riley R."/>
            <person name="Ohm R."/>
            <person name="Sun H."/>
            <person name="Tunlid A."/>
            <person name="Henrissat B."/>
            <person name="Grigoriev I.V."/>
            <person name="Hibbett D.S."/>
            <person name="Martin F."/>
        </authorList>
    </citation>
    <scope>NUCLEOTIDE SEQUENCE [LARGE SCALE GENOMIC DNA]</scope>
    <source>
        <strain evidence="2">F 1598</strain>
    </source>
</reference>
<name>A0A0C3GDM7_PILCF</name>
<keyword evidence="2" id="KW-1185">Reference proteome</keyword>
<gene>
    <name evidence="1" type="ORF">PILCRDRAFT_237394</name>
</gene>
<dbReference type="EMBL" id="KN832976">
    <property type="protein sequence ID" value="KIM88741.1"/>
    <property type="molecule type" value="Genomic_DNA"/>
</dbReference>
<organism evidence="1 2">
    <name type="scientific">Piloderma croceum (strain F 1598)</name>
    <dbReference type="NCBI Taxonomy" id="765440"/>
    <lineage>
        <taxon>Eukaryota</taxon>
        <taxon>Fungi</taxon>
        <taxon>Dikarya</taxon>
        <taxon>Basidiomycota</taxon>
        <taxon>Agaricomycotina</taxon>
        <taxon>Agaricomycetes</taxon>
        <taxon>Agaricomycetidae</taxon>
        <taxon>Atheliales</taxon>
        <taxon>Atheliaceae</taxon>
        <taxon>Piloderma</taxon>
    </lineage>
</organism>
<sequence>MIDTELTVCQRPAITSEEMTIALQWMLIRHSTRLFYITFIFCSRIPPQLRLRILQSVLIRRRQPLSASPALFSHPALKLSIGYQERATRLKSLNAIHLCHLSALTCLGVNETRLWPRRTC</sequence>
<evidence type="ECO:0000313" key="2">
    <source>
        <dbReference type="Proteomes" id="UP000054166"/>
    </source>
</evidence>